<evidence type="ECO:0000259" key="1">
    <source>
        <dbReference type="Pfam" id="PF18726"/>
    </source>
</evidence>
<dbReference type="EMBL" id="BIMR01000078">
    <property type="protein sequence ID" value="GCE76183.1"/>
    <property type="molecule type" value="Genomic_DNA"/>
</dbReference>
<protein>
    <recommendedName>
        <fullName evidence="1">SAV-6107-like HEPN domain-containing protein</fullName>
    </recommendedName>
</protein>
<reference evidence="2 3" key="1">
    <citation type="submission" date="2019-01" db="EMBL/GenBank/DDBJ databases">
        <title>Draft genome sequence of Cellulomonas takizawaensis strain TKZ-21.</title>
        <authorList>
            <person name="Yamamura H."/>
            <person name="Hayashi T."/>
            <person name="Hamada M."/>
            <person name="Serisawa Y."/>
            <person name="Matsuyama K."/>
            <person name="Nakagawa Y."/>
            <person name="Otoguro M."/>
            <person name="Yanagida F."/>
            <person name="Hayakawa M."/>
        </authorList>
    </citation>
    <scope>NUCLEOTIDE SEQUENCE [LARGE SCALE GENOMIC DNA]</scope>
    <source>
        <strain evidence="2 3">NBRC12680</strain>
    </source>
</reference>
<organism evidence="2 3">
    <name type="scientific">Cellulomonas biazotea</name>
    <dbReference type="NCBI Taxonomy" id="1709"/>
    <lineage>
        <taxon>Bacteria</taxon>
        <taxon>Bacillati</taxon>
        <taxon>Actinomycetota</taxon>
        <taxon>Actinomycetes</taxon>
        <taxon>Micrococcales</taxon>
        <taxon>Cellulomonadaceae</taxon>
        <taxon>Cellulomonas</taxon>
    </lineage>
</organism>
<dbReference type="RefSeq" id="WP_165446681.1">
    <property type="nucleotide sequence ID" value="NZ_BIMR01000078.1"/>
</dbReference>
<name>A0A402DPX5_9CELL</name>
<evidence type="ECO:0000313" key="3">
    <source>
        <dbReference type="Proteomes" id="UP000289954"/>
    </source>
</evidence>
<comment type="caution">
    <text evidence="2">The sequence shown here is derived from an EMBL/GenBank/DDBJ whole genome shotgun (WGS) entry which is preliminary data.</text>
</comment>
<proteinExistence type="predicted"/>
<dbReference type="Proteomes" id="UP000289954">
    <property type="component" value="Unassembled WGS sequence"/>
</dbReference>
<dbReference type="AlphaFoldDB" id="A0A402DPX5"/>
<evidence type="ECO:0000313" key="2">
    <source>
        <dbReference type="EMBL" id="GCE76183.1"/>
    </source>
</evidence>
<accession>A0A402DPX5</accession>
<dbReference type="Pfam" id="PF18726">
    <property type="entry name" value="HEPN_SAV_6107"/>
    <property type="match status" value="1"/>
</dbReference>
<feature type="domain" description="SAV-6107-like HEPN" evidence="1">
    <location>
        <begin position="36"/>
        <end position="130"/>
    </location>
</feature>
<sequence length="165" mass="17082">MVGQVRQVGAPRAEGVPVDPRAVELLSRADAELLAAQFSPEAWEQFSHAHLAALRAGAAVVASRGKPAGRRSLRTVWEMLDVVAPELASWSGYFAGAAALRSAVDAGRFDSVTPSRAEQAVCAAEDFVDAARAAVAASWPESAARFGVAGADAATAPRMLAVRAS</sequence>
<gene>
    <name evidence="2" type="ORF">CBZ_12390</name>
</gene>
<dbReference type="InterPro" id="IPR040891">
    <property type="entry name" value="HEPN_SAV_6107"/>
</dbReference>
<keyword evidence="3" id="KW-1185">Reference proteome</keyword>